<feature type="transmembrane region" description="Helical" evidence="1">
    <location>
        <begin position="38"/>
        <end position="71"/>
    </location>
</feature>
<gene>
    <name evidence="2" type="ORF">P799_19500</name>
</gene>
<keyword evidence="1" id="KW-0812">Transmembrane</keyword>
<evidence type="ECO:0000313" key="3">
    <source>
        <dbReference type="Proteomes" id="UP000023555"/>
    </source>
</evidence>
<keyword evidence="1" id="KW-1133">Transmembrane helix</keyword>
<evidence type="ECO:0000313" key="2">
    <source>
        <dbReference type="EMBL" id="EWH31429.1"/>
    </source>
</evidence>
<dbReference type="HOGENOM" id="CLU_177705_0_0_9"/>
<organism evidence="2 3">
    <name type="scientific">Lysinibacillus sphaericus CBAM5</name>
    <dbReference type="NCBI Taxonomy" id="1400869"/>
    <lineage>
        <taxon>Bacteria</taxon>
        <taxon>Bacillati</taxon>
        <taxon>Bacillota</taxon>
        <taxon>Bacilli</taxon>
        <taxon>Bacillales</taxon>
        <taxon>Bacillaceae</taxon>
        <taxon>Lysinibacillus</taxon>
    </lineage>
</organism>
<dbReference type="EMBL" id="AYKQ01000015">
    <property type="protein sequence ID" value="EWH31429.1"/>
    <property type="molecule type" value="Genomic_DNA"/>
</dbReference>
<proteinExistence type="predicted"/>
<evidence type="ECO:0000256" key="1">
    <source>
        <dbReference type="SAM" id="Phobius"/>
    </source>
</evidence>
<dbReference type="AlphaFoldDB" id="W7RLL9"/>
<accession>W7RLL9</accession>
<dbReference type="Proteomes" id="UP000023555">
    <property type="component" value="Unassembled WGS sequence"/>
</dbReference>
<keyword evidence="1" id="KW-0472">Membrane</keyword>
<name>W7RLL9_LYSSH</name>
<protein>
    <submittedName>
        <fullName evidence="2">Uncharacterized protein</fullName>
    </submittedName>
</protein>
<comment type="caution">
    <text evidence="2">The sequence shown here is derived from an EMBL/GenBank/DDBJ whole genome shotgun (WGS) entry which is preliminary data.</text>
</comment>
<reference evidence="2 3" key="1">
    <citation type="journal article" date="2015" name="Stand. Genomic Sci.">
        <title>Genome sequence and description of the mosquitocidal and heavy metal tolerant strain Lysinibacillus sphaericus CBAM5.</title>
        <authorList>
            <person name="Pena-Montenegro T.D."/>
            <person name="Lozano L."/>
            <person name="Dussan J."/>
        </authorList>
    </citation>
    <scope>NUCLEOTIDE SEQUENCE [LARGE SCALE GENOMIC DNA]</scope>
    <source>
        <strain evidence="2">CBAM5</strain>
    </source>
</reference>
<sequence>MTKYKIWHTTYKIVFLGGLFSLSALTKAALICGSGSMIILISILINLPFVIQIMLLLCGLAVSVYGVFLLVKMVVHPAEKVSIAPADEKVVTPIKKKKGPSSTL</sequence>